<evidence type="ECO:0000313" key="1">
    <source>
        <dbReference type="EMBL" id="NJP38727.1"/>
    </source>
</evidence>
<sequence length="97" mass="10842">MSENITNNGTTIHIQLPARLTAEEAAVMRRNLLEYGSRHARHFRFQGAEGFIIDTLFLGILATLIRRCRATISISGLSSEAVSACRKARMDRVLQLI</sequence>
<dbReference type="AlphaFoldDB" id="A0A969PQW4"/>
<dbReference type="Proteomes" id="UP000752012">
    <property type="component" value="Unassembled WGS sequence"/>
</dbReference>
<keyword evidence="2" id="KW-1185">Reference proteome</keyword>
<evidence type="ECO:0008006" key="3">
    <source>
        <dbReference type="Google" id="ProtNLM"/>
    </source>
</evidence>
<proteinExistence type="predicted"/>
<accession>A0A969PQW4</accession>
<comment type="caution">
    <text evidence="1">The sequence shown here is derived from an EMBL/GenBank/DDBJ whole genome shotgun (WGS) entry which is preliminary data.</text>
</comment>
<dbReference type="RefSeq" id="WP_168008493.1">
    <property type="nucleotide sequence ID" value="NZ_JAATHJ010000028.1"/>
</dbReference>
<reference evidence="1 2" key="1">
    <citation type="submission" date="2020-03" db="EMBL/GenBank/DDBJ databases">
        <title>Assessment of the enzymatic potential of alkaline-tolerant lipase obtained from Bacillus luteus H11 (technogenic soil) for the bioremediation of saline soils contaminated with petroleum substances.</title>
        <authorList>
            <person name="Kalwasinska A."/>
        </authorList>
    </citation>
    <scope>NUCLEOTIDE SEQUENCE [LARGE SCALE GENOMIC DNA]</scope>
    <source>
        <strain evidence="1 2">H11</strain>
    </source>
</reference>
<protein>
    <recommendedName>
        <fullName evidence="3">STAS domain-containing protein</fullName>
    </recommendedName>
</protein>
<dbReference type="EMBL" id="JAATHJ010000028">
    <property type="protein sequence ID" value="NJP38727.1"/>
    <property type="molecule type" value="Genomic_DNA"/>
</dbReference>
<gene>
    <name evidence="1" type="ORF">HCN83_14255</name>
</gene>
<name>A0A969PQW4_9BACI</name>
<evidence type="ECO:0000313" key="2">
    <source>
        <dbReference type="Proteomes" id="UP000752012"/>
    </source>
</evidence>
<organism evidence="1 2">
    <name type="scientific">Alkalicoccus luteus</name>
    <dbReference type="NCBI Taxonomy" id="1237094"/>
    <lineage>
        <taxon>Bacteria</taxon>
        <taxon>Bacillati</taxon>
        <taxon>Bacillota</taxon>
        <taxon>Bacilli</taxon>
        <taxon>Bacillales</taxon>
        <taxon>Bacillaceae</taxon>
        <taxon>Alkalicoccus</taxon>
    </lineage>
</organism>